<organism evidence="1">
    <name type="scientific">Ajellomyces dermatitidis (strain ATCC 18188 / CBS 674.68)</name>
    <name type="common">Blastomyces dermatitidis</name>
    <dbReference type="NCBI Taxonomy" id="653446"/>
    <lineage>
        <taxon>Eukaryota</taxon>
        <taxon>Fungi</taxon>
        <taxon>Dikarya</taxon>
        <taxon>Ascomycota</taxon>
        <taxon>Pezizomycotina</taxon>
        <taxon>Eurotiomycetes</taxon>
        <taxon>Eurotiomycetidae</taxon>
        <taxon>Onygenales</taxon>
        <taxon>Ajellomycetaceae</taxon>
        <taxon>Blastomyces</taxon>
    </lineage>
</organism>
<proteinExistence type="predicted"/>
<reference evidence="1" key="1">
    <citation type="submission" date="2010-03" db="EMBL/GenBank/DDBJ databases">
        <title>Annotation of Blastomyces dermatitidis strain ATCC 18188.</title>
        <authorList>
            <consortium name="The Broad Institute Genome Sequencing Platform"/>
            <consortium name="Broad Institute Genome Sequencing Center for Infectious Disease."/>
            <person name="Cuomo C."/>
            <person name="Klein B."/>
            <person name="Sullivan T."/>
            <person name="Heitman J."/>
            <person name="Young S."/>
            <person name="Zeng Q."/>
            <person name="Gargeya S."/>
            <person name="Alvarado L."/>
            <person name="Berlin A.M."/>
            <person name="Chapman S.B."/>
            <person name="Chen Z."/>
            <person name="Freedman E."/>
            <person name="Gellesch M."/>
            <person name="Goldberg J."/>
            <person name="Griggs A."/>
            <person name="Gujja S."/>
            <person name="Heilman E."/>
            <person name="Heiman D."/>
            <person name="Howarth C."/>
            <person name="Mehta T."/>
            <person name="Neiman D."/>
            <person name="Pearson M."/>
            <person name="Roberts A."/>
            <person name="Saif S."/>
            <person name="Shea T."/>
            <person name="Shenoy N."/>
            <person name="Sisk P."/>
            <person name="Stolte C."/>
            <person name="Sykes S."/>
            <person name="White J."/>
            <person name="Yandava C."/>
            <person name="Haas B."/>
            <person name="Nusbaum C."/>
            <person name="Birren B."/>
        </authorList>
    </citation>
    <scope>NUCLEOTIDE SEQUENCE</scope>
    <source>
        <strain evidence="1">ATCC 18188</strain>
    </source>
</reference>
<dbReference type="AlphaFoldDB" id="A0A0J9ENJ8"/>
<dbReference type="EMBL" id="GG749429">
    <property type="protein sequence ID" value="KMW67616.1"/>
    <property type="molecule type" value="Genomic_DNA"/>
</dbReference>
<sequence>MELNLQFSSTGWDDGQENTTVGGKLKIFREEFGHHLPNHLSKAKMVVAGWGQLIDEDGSQY</sequence>
<name>A0A0J9ENJ8_AJEDA</name>
<protein>
    <submittedName>
        <fullName evidence="1">Uncharacterized protein</fullName>
    </submittedName>
</protein>
<accession>A0A0J9ENJ8</accession>
<evidence type="ECO:0000313" key="1">
    <source>
        <dbReference type="EMBL" id="KMW67616.1"/>
    </source>
</evidence>
<gene>
    <name evidence="1" type="ORF">BDDG_12218</name>
</gene>
<dbReference type="Proteomes" id="UP000007802">
    <property type="component" value="Unassembled WGS sequence"/>
</dbReference>